<reference evidence="1" key="1">
    <citation type="submission" date="2021-06" db="EMBL/GenBank/DDBJ databases">
        <authorList>
            <person name="Kallberg Y."/>
            <person name="Tangrot J."/>
            <person name="Rosling A."/>
        </authorList>
    </citation>
    <scope>NUCLEOTIDE SEQUENCE</scope>
    <source>
        <strain evidence="1">IN212</strain>
    </source>
</reference>
<name>A0A9N9JKQ7_9GLOM</name>
<proteinExistence type="predicted"/>
<comment type="caution">
    <text evidence="1">The sequence shown here is derived from an EMBL/GenBank/DDBJ whole genome shotgun (WGS) entry which is preliminary data.</text>
</comment>
<dbReference type="EMBL" id="CAJVPZ010052971">
    <property type="protein sequence ID" value="CAG8781240.1"/>
    <property type="molecule type" value="Genomic_DNA"/>
</dbReference>
<dbReference type="Proteomes" id="UP000789396">
    <property type="component" value="Unassembled WGS sequence"/>
</dbReference>
<feature type="non-terminal residue" evidence="1">
    <location>
        <position position="1"/>
    </location>
</feature>
<accession>A0A9N9JKQ7</accession>
<organism evidence="1 2">
    <name type="scientific">Racocetra fulgida</name>
    <dbReference type="NCBI Taxonomy" id="60492"/>
    <lineage>
        <taxon>Eukaryota</taxon>
        <taxon>Fungi</taxon>
        <taxon>Fungi incertae sedis</taxon>
        <taxon>Mucoromycota</taxon>
        <taxon>Glomeromycotina</taxon>
        <taxon>Glomeromycetes</taxon>
        <taxon>Diversisporales</taxon>
        <taxon>Gigasporaceae</taxon>
        <taxon>Racocetra</taxon>
    </lineage>
</organism>
<feature type="non-terminal residue" evidence="1">
    <location>
        <position position="68"/>
    </location>
</feature>
<dbReference type="OrthoDB" id="10501954at2759"/>
<keyword evidence="2" id="KW-1185">Reference proteome</keyword>
<dbReference type="AlphaFoldDB" id="A0A9N9JKQ7"/>
<evidence type="ECO:0000313" key="1">
    <source>
        <dbReference type="EMBL" id="CAG8781240.1"/>
    </source>
</evidence>
<sequence>LQDCMDNIYELFSEELADAKHELNTADFENFCKLLYDVSSSKEQSITESLYIESLKLDLYNRYTATFG</sequence>
<gene>
    <name evidence="1" type="ORF">RFULGI_LOCUS15847</name>
</gene>
<protein>
    <submittedName>
        <fullName evidence="1">3273_t:CDS:1</fullName>
    </submittedName>
</protein>
<evidence type="ECO:0000313" key="2">
    <source>
        <dbReference type="Proteomes" id="UP000789396"/>
    </source>
</evidence>